<comment type="caution">
    <text evidence="2">The sequence shown here is derived from an EMBL/GenBank/DDBJ whole genome shotgun (WGS) entry which is preliminary data.</text>
</comment>
<evidence type="ECO:0000313" key="3">
    <source>
        <dbReference type="Proteomes" id="UP001528920"/>
    </source>
</evidence>
<organism evidence="2 3">
    <name type="scientific">Paralabilibaculum antarcticum</name>
    <dbReference type="NCBI Taxonomy" id="2912572"/>
    <lineage>
        <taxon>Bacteria</taxon>
        <taxon>Pseudomonadati</taxon>
        <taxon>Bacteroidota</taxon>
        <taxon>Bacteroidia</taxon>
        <taxon>Marinilabiliales</taxon>
        <taxon>Marinifilaceae</taxon>
        <taxon>Paralabilibaculum</taxon>
    </lineage>
</organism>
<feature type="transmembrane region" description="Helical" evidence="1">
    <location>
        <begin position="267"/>
        <end position="290"/>
    </location>
</feature>
<reference evidence="2 3" key="1">
    <citation type="submission" date="2022-01" db="EMBL/GenBank/DDBJ databases">
        <title>Labilibaculum sp. nov, a marine bacterium isolated from Antarctica.</title>
        <authorList>
            <person name="Dai W."/>
        </authorList>
    </citation>
    <scope>NUCLEOTIDE SEQUENCE [LARGE SCALE GENOMIC DNA]</scope>
    <source>
        <strain evidence="2 3">DW002</strain>
    </source>
</reference>
<dbReference type="RefSeq" id="WP_275110358.1">
    <property type="nucleotide sequence ID" value="NZ_JAKJSC010000002.1"/>
</dbReference>
<keyword evidence="3" id="KW-1185">Reference proteome</keyword>
<evidence type="ECO:0000313" key="2">
    <source>
        <dbReference type="EMBL" id="MDE5419029.1"/>
    </source>
</evidence>
<gene>
    <name evidence="2" type="ORF">L3049_13570</name>
</gene>
<accession>A0ABT5VUD1</accession>
<keyword evidence="1" id="KW-0812">Transmembrane</keyword>
<dbReference type="EMBL" id="JAKJSC010000002">
    <property type="protein sequence ID" value="MDE5419029.1"/>
    <property type="molecule type" value="Genomic_DNA"/>
</dbReference>
<dbReference type="Proteomes" id="UP001528920">
    <property type="component" value="Unassembled WGS sequence"/>
</dbReference>
<name>A0ABT5VUD1_9BACT</name>
<sequence length="488" mass="58286">MINEVVKVHDKFSVEIKMGYEPRKDRKVNELSVKTWLFVPSSLDINSSTYQKEDFYNDFNSNIRLITPPYLLRDIALGSHSVFRYLEDAFQNVANHPSPKNEANYEYHIRMFHTILRSALRREIQHIIRNELADDRKYLIGEYIANVKKIGRRYRDLRRIVNVPTIRKEMYDYYLFGDEFMSNQFEEHSHYLYRGLRKLHHADFEQNKDVILELIREENSYKRSKGYLVVEEKPNDKNRWFVHRNGAFRKYFEGQLLLTSRKKKEGVFVMQLLYSLAAGLAMIIGAALTFIFQKSLGTLTMPLFVALVIIYMLKDRIKDLSRLYLVGKINKRFFDHKTIIRVKGDEKIGWCKESFDFVREDSVPLRVMKHRDRSRIVDVESRGVGEKIIFYRKLLRLDQKALDNSYGNYNITGVVDIIRFNVSRLIQKMDNPEIPLYYLKDDDEFEKISGEKVYFVNMVLRFKLDDQTSYRRYRIIFNRRGIKKVEKV</sequence>
<evidence type="ECO:0000256" key="1">
    <source>
        <dbReference type="SAM" id="Phobius"/>
    </source>
</evidence>
<keyword evidence="1" id="KW-0472">Membrane</keyword>
<keyword evidence="1" id="KW-1133">Transmembrane helix</keyword>
<proteinExistence type="predicted"/>
<protein>
    <submittedName>
        <fullName evidence="2">Uncharacterized protein</fullName>
    </submittedName>
</protein>
<feature type="transmembrane region" description="Helical" evidence="1">
    <location>
        <begin position="296"/>
        <end position="313"/>
    </location>
</feature>